<feature type="non-terminal residue" evidence="2">
    <location>
        <position position="60"/>
    </location>
</feature>
<organism evidence="2 3">
    <name type="scientific">Penicillium nalgiovense</name>
    <dbReference type="NCBI Taxonomy" id="60175"/>
    <lineage>
        <taxon>Eukaryota</taxon>
        <taxon>Fungi</taxon>
        <taxon>Dikarya</taxon>
        <taxon>Ascomycota</taxon>
        <taxon>Pezizomycotina</taxon>
        <taxon>Eurotiomycetes</taxon>
        <taxon>Eurotiomycetidae</taxon>
        <taxon>Eurotiales</taxon>
        <taxon>Aspergillaceae</taxon>
        <taxon>Penicillium</taxon>
    </lineage>
</organism>
<feature type="region of interest" description="Disordered" evidence="1">
    <location>
        <begin position="39"/>
        <end position="60"/>
    </location>
</feature>
<evidence type="ECO:0000256" key="1">
    <source>
        <dbReference type="SAM" id="MobiDB-lite"/>
    </source>
</evidence>
<gene>
    <name evidence="2" type="ORF">PENNAL_c0902G08559</name>
</gene>
<dbReference type="Proteomes" id="UP000191691">
    <property type="component" value="Unassembled WGS sequence"/>
</dbReference>
<keyword evidence="3" id="KW-1185">Reference proteome</keyword>
<proteinExistence type="predicted"/>
<dbReference type="AlphaFoldDB" id="A0A1V6U452"/>
<protein>
    <submittedName>
        <fullName evidence="2">Uncharacterized protein</fullName>
    </submittedName>
</protein>
<evidence type="ECO:0000313" key="2">
    <source>
        <dbReference type="EMBL" id="OQE33234.1"/>
    </source>
</evidence>
<dbReference type="EMBL" id="MOOB01000902">
    <property type="protein sequence ID" value="OQE33234.1"/>
    <property type="molecule type" value="Genomic_DNA"/>
</dbReference>
<reference evidence="3" key="1">
    <citation type="journal article" date="2017" name="Nat. Microbiol.">
        <title>Global analysis of biosynthetic gene clusters reveals vast potential of secondary metabolite production in Penicillium species.</title>
        <authorList>
            <person name="Nielsen J.C."/>
            <person name="Grijseels S."/>
            <person name="Prigent S."/>
            <person name="Ji B."/>
            <person name="Dainat J."/>
            <person name="Nielsen K.F."/>
            <person name="Frisvad J.C."/>
            <person name="Workman M."/>
            <person name="Nielsen J."/>
        </authorList>
    </citation>
    <scope>NUCLEOTIDE SEQUENCE [LARGE SCALE GENOMIC DNA]</scope>
    <source>
        <strain evidence="3">IBT 13039</strain>
    </source>
</reference>
<accession>A0A1V6U452</accession>
<sequence>MRHLGNYRSSSEQMGLPPLTIWSKQRSCCPNSSRPCRTTLTMKGPDHKESQWRCRPSPWR</sequence>
<evidence type="ECO:0000313" key="3">
    <source>
        <dbReference type="Proteomes" id="UP000191691"/>
    </source>
</evidence>
<name>A0A1V6U452_PENNA</name>
<comment type="caution">
    <text evidence="2">The sequence shown here is derived from an EMBL/GenBank/DDBJ whole genome shotgun (WGS) entry which is preliminary data.</text>
</comment>